<dbReference type="PANTHER" id="PTHR48047:SF182">
    <property type="entry name" value="GLYCOSYLTRANSFERASE"/>
    <property type="match status" value="1"/>
</dbReference>
<accession>A0ABD0UZV7</accession>
<organism evidence="2 3">
    <name type="scientific">Dendrobium thyrsiflorum</name>
    <name type="common">Pinecone-like raceme dendrobium</name>
    <name type="synonym">Orchid</name>
    <dbReference type="NCBI Taxonomy" id="117978"/>
    <lineage>
        <taxon>Eukaryota</taxon>
        <taxon>Viridiplantae</taxon>
        <taxon>Streptophyta</taxon>
        <taxon>Embryophyta</taxon>
        <taxon>Tracheophyta</taxon>
        <taxon>Spermatophyta</taxon>
        <taxon>Magnoliopsida</taxon>
        <taxon>Liliopsida</taxon>
        <taxon>Asparagales</taxon>
        <taxon>Orchidaceae</taxon>
        <taxon>Epidendroideae</taxon>
        <taxon>Malaxideae</taxon>
        <taxon>Dendrobiinae</taxon>
        <taxon>Dendrobium</taxon>
    </lineage>
</organism>
<name>A0ABD0UZV7_DENTH</name>
<dbReference type="Proteomes" id="UP001552299">
    <property type="component" value="Unassembled WGS sequence"/>
</dbReference>
<sequence length="107" mass="12104">MATWPHFYDQFINEQLVVDVLKIGVAVGVEEPKLFGIGDENEVAVKVTRAEVQKVLERLMGGGDEGDERRERAKELKEKARMAMEEGGSSWKGLQDAINFVLERQQK</sequence>
<keyword evidence="3" id="KW-1185">Reference proteome</keyword>
<comment type="similarity">
    <text evidence="1">Belongs to the UDP-glycosyltransferase family.</text>
</comment>
<dbReference type="AlphaFoldDB" id="A0ABD0UZV7"/>
<dbReference type="EMBL" id="JANQDX010000009">
    <property type="protein sequence ID" value="KAL0918347.1"/>
    <property type="molecule type" value="Genomic_DNA"/>
</dbReference>
<protein>
    <submittedName>
        <fullName evidence="2">Uncharacterized protein</fullName>
    </submittedName>
</protein>
<evidence type="ECO:0000313" key="2">
    <source>
        <dbReference type="EMBL" id="KAL0918347.1"/>
    </source>
</evidence>
<gene>
    <name evidence="2" type="ORF">M5K25_010351</name>
</gene>
<reference evidence="2 3" key="1">
    <citation type="journal article" date="2024" name="Plant Biotechnol. J.">
        <title>Dendrobium thyrsiflorum genome and its molecular insights into genes involved in important horticultural traits.</title>
        <authorList>
            <person name="Chen B."/>
            <person name="Wang J.Y."/>
            <person name="Zheng P.J."/>
            <person name="Li K.L."/>
            <person name="Liang Y.M."/>
            <person name="Chen X.F."/>
            <person name="Zhang C."/>
            <person name="Zhao X."/>
            <person name="He X."/>
            <person name="Zhang G.Q."/>
            <person name="Liu Z.J."/>
            <person name="Xu Q."/>
        </authorList>
    </citation>
    <scope>NUCLEOTIDE SEQUENCE [LARGE SCALE GENOMIC DNA]</scope>
    <source>
        <strain evidence="2">GZMU011</strain>
    </source>
</reference>
<evidence type="ECO:0000256" key="1">
    <source>
        <dbReference type="ARBA" id="ARBA00009995"/>
    </source>
</evidence>
<evidence type="ECO:0000313" key="3">
    <source>
        <dbReference type="Proteomes" id="UP001552299"/>
    </source>
</evidence>
<comment type="caution">
    <text evidence="2">The sequence shown here is derived from an EMBL/GenBank/DDBJ whole genome shotgun (WGS) entry which is preliminary data.</text>
</comment>
<dbReference type="PANTHER" id="PTHR48047">
    <property type="entry name" value="GLYCOSYLTRANSFERASE"/>
    <property type="match status" value="1"/>
</dbReference>
<dbReference type="SUPFAM" id="SSF53756">
    <property type="entry name" value="UDP-Glycosyltransferase/glycogen phosphorylase"/>
    <property type="match status" value="1"/>
</dbReference>
<proteinExistence type="inferred from homology"/>
<dbReference type="Gene3D" id="3.40.50.2000">
    <property type="entry name" value="Glycogen Phosphorylase B"/>
    <property type="match status" value="2"/>
</dbReference>